<dbReference type="InterPro" id="IPR038305">
    <property type="entry name" value="HeLo_sf"/>
</dbReference>
<dbReference type="InterPro" id="IPR029498">
    <property type="entry name" value="HeLo_dom"/>
</dbReference>
<reference evidence="4" key="1">
    <citation type="journal article" date="2017" name="Genome Biol.">
        <title>Comparative genomics reveals high biological diversity and specific adaptations in the industrially and medically important fungal genus Aspergillus.</title>
        <authorList>
            <person name="de Vries R.P."/>
            <person name="Riley R."/>
            <person name="Wiebenga A."/>
            <person name="Aguilar-Osorio G."/>
            <person name="Amillis S."/>
            <person name="Uchima C.A."/>
            <person name="Anderluh G."/>
            <person name="Asadollahi M."/>
            <person name="Askin M."/>
            <person name="Barry K."/>
            <person name="Battaglia E."/>
            <person name="Bayram O."/>
            <person name="Benocci T."/>
            <person name="Braus-Stromeyer S.A."/>
            <person name="Caldana C."/>
            <person name="Canovas D."/>
            <person name="Cerqueira G.C."/>
            <person name="Chen F."/>
            <person name="Chen W."/>
            <person name="Choi C."/>
            <person name="Clum A."/>
            <person name="Dos Santos R.A."/>
            <person name="Damasio A.R."/>
            <person name="Diallinas G."/>
            <person name="Emri T."/>
            <person name="Fekete E."/>
            <person name="Flipphi M."/>
            <person name="Freyberg S."/>
            <person name="Gallo A."/>
            <person name="Gournas C."/>
            <person name="Habgood R."/>
            <person name="Hainaut M."/>
            <person name="Harispe M.L."/>
            <person name="Henrissat B."/>
            <person name="Hilden K.S."/>
            <person name="Hope R."/>
            <person name="Hossain A."/>
            <person name="Karabika E."/>
            <person name="Karaffa L."/>
            <person name="Karanyi Z."/>
            <person name="Krasevec N."/>
            <person name="Kuo A."/>
            <person name="Kusch H."/>
            <person name="LaButti K."/>
            <person name="Lagendijk E.L."/>
            <person name="Lapidus A."/>
            <person name="Levasseur A."/>
            <person name="Lindquist E."/>
            <person name="Lipzen A."/>
            <person name="Logrieco A.F."/>
            <person name="MacCabe A."/>
            <person name="Maekelae M.R."/>
            <person name="Malavazi I."/>
            <person name="Melin P."/>
            <person name="Meyer V."/>
            <person name="Mielnichuk N."/>
            <person name="Miskei M."/>
            <person name="Molnar A.P."/>
            <person name="Mule G."/>
            <person name="Ngan C.Y."/>
            <person name="Orejas M."/>
            <person name="Orosz E."/>
            <person name="Ouedraogo J.P."/>
            <person name="Overkamp K.M."/>
            <person name="Park H.-S."/>
            <person name="Perrone G."/>
            <person name="Piumi F."/>
            <person name="Punt P.J."/>
            <person name="Ram A.F."/>
            <person name="Ramon A."/>
            <person name="Rauscher S."/>
            <person name="Record E."/>
            <person name="Riano-Pachon D.M."/>
            <person name="Robert V."/>
            <person name="Roehrig J."/>
            <person name="Ruller R."/>
            <person name="Salamov A."/>
            <person name="Salih N.S."/>
            <person name="Samson R.A."/>
            <person name="Sandor E."/>
            <person name="Sanguinetti M."/>
            <person name="Schuetze T."/>
            <person name="Sepcic K."/>
            <person name="Shelest E."/>
            <person name="Sherlock G."/>
            <person name="Sophianopoulou V."/>
            <person name="Squina F.M."/>
            <person name="Sun H."/>
            <person name="Susca A."/>
            <person name="Todd R.B."/>
            <person name="Tsang A."/>
            <person name="Unkles S.E."/>
            <person name="van de Wiele N."/>
            <person name="van Rossen-Uffink D."/>
            <person name="Oliveira J.V."/>
            <person name="Vesth T.C."/>
            <person name="Visser J."/>
            <person name="Yu J.-H."/>
            <person name="Zhou M."/>
            <person name="Andersen M.R."/>
            <person name="Archer D.B."/>
            <person name="Baker S.E."/>
            <person name="Benoit I."/>
            <person name="Brakhage A.A."/>
            <person name="Braus G.H."/>
            <person name="Fischer R."/>
            <person name="Frisvad J.C."/>
            <person name="Goldman G.H."/>
            <person name="Houbraken J."/>
            <person name="Oakley B."/>
            <person name="Pocsi I."/>
            <person name="Scazzocchio C."/>
            <person name="Seiboth B."/>
            <person name="vanKuyk P.A."/>
            <person name="Wortman J."/>
            <person name="Dyer P.S."/>
            <person name="Grigoriev I.V."/>
        </authorList>
    </citation>
    <scope>NUCLEOTIDE SEQUENCE [LARGE SCALE GENOMIC DNA]</scope>
    <source>
        <strain evidence="4">CBS 583.65</strain>
    </source>
</reference>
<feature type="region of interest" description="Disordered" evidence="1">
    <location>
        <begin position="100"/>
        <end position="121"/>
    </location>
</feature>
<accession>A0A1L9PSN6</accession>
<evidence type="ECO:0000313" key="4">
    <source>
        <dbReference type="Proteomes" id="UP000184073"/>
    </source>
</evidence>
<feature type="domain" description="Prion-inhibition and propagation HeLo" evidence="2">
    <location>
        <begin position="5"/>
        <end position="161"/>
    </location>
</feature>
<dbReference type="Pfam" id="PF14479">
    <property type="entry name" value="HeLo"/>
    <property type="match status" value="1"/>
</dbReference>
<proteinExistence type="predicted"/>
<dbReference type="Proteomes" id="UP000184073">
    <property type="component" value="Unassembled WGS sequence"/>
</dbReference>
<dbReference type="EMBL" id="KV878131">
    <property type="protein sequence ID" value="OJJ04446.1"/>
    <property type="molecule type" value="Genomic_DNA"/>
</dbReference>
<dbReference type="RefSeq" id="XP_040670208.1">
    <property type="nucleotide sequence ID" value="XM_040816628.1"/>
</dbReference>
<organism evidence="3 4">
    <name type="scientific">Aspergillus versicolor CBS 583.65</name>
    <dbReference type="NCBI Taxonomy" id="1036611"/>
    <lineage>
        <taxon>Eukaryota</taxon>
        <taxon>Fungi</taxon>
        <taxon>Dikarya</taxon>
        <taxon>Ascomycota</taxon>
        <taxon>Pezizomycotina</taxon>
        <taxon>Eurotiomycetes</taxon>
        <taxon>Eurotiomycetidae</taxon>
        <taxon>Eurotiales</taxon>
        <taxon>Aspergillaceae</taxon>
        <taxon>Aspergillus</taxon>
        <taxon>Aspergillus subgen. Nidulantes</taxon>
    </lineage>
</organism>
<gene>
    <name evidence="3" type="ORF">ASPVEDRAFT_789464</name>
</gene>
<evidence type="ECO:0000313" key="3">
    <source>
        <dbReference type="EMBL" id="OJJ04446.1"/>
    </source>
</evidence>
<protein>
    <recommendedName>
        <fullName evidence="2">Prion-inhibition and propagation HeLo domain-containing protein</fullName>
    </recommendedName>
</protein>
<dbReference type="Gene3D" id="1.20.120.1020">
    <property type="entry name" value="Prion-inhibition and propagation, HeLo domain"/>
    <property type="match status" value="1"/>
</dbReference>
<dbReference type="STRING" id="1036611.A0A1L9PSN6"/>
<dbReference type="GeneID" id="63732139"/>
<dbReference type="OrthoDB" id="341259at2759"/>
<sequence length="197" mass="21748">MEPAGLAVGLVGLAGLFNTCLEVVNKYDSWKSFGPDFRSLTAQFEAQKIRLERWGEAVGIEPGGLSSQHHGLLEDARILANVKDLLSSIQETCGLQDNIRPTATGKSQISGKHDHSGAPQGLKRQRLNWALRNKEKRIAQVGRFSSIVDDLHNLVPVQERDASANEAPWLLDLNKVLAEIEQEKEGKQTFYLATSPH</sequence>
<name>A0A1L9PSN6_ASPVE</name>
<feature type="compositionally biased region" description="Polar residues" evidence="1">
    <location>
        <begin position="100"/>
        <end position="110"/>
    </location>
</feature>
<evidence type="ECO:0000259" key="2">
    <source>
        <dbReference type="Pfam" id="PF14479"/>
    </source>
</evidence>
<dbReference type="VEuPathDB" id="FungiDB:ASPVEDRAFT_789464"/>
<dbReference type="AlphaFoldDB" id="A0A1L9PSN6"/>
<evidence type="ECO:0000256" key="1">
    <source>
        <dbReference type="SAM" id="MobiDB-lite"/>
    </source>
</evidence>
<keyword evidence="4" id="KW-1185">Reference proteome</keyword>